<evidence type="ECO:0000313" key="1">
    <source>
        <dbReference type="EnsemblMetazoa" id="XP_019768704.1"/>
    </source>
</evidence>
<dbReference type="GO" id="GO:0000724">
    <property type="term" value="P:double-strand break repair via homologous recombination"/>
    <property type="evidence" value="ECO:0007669"/>
    <property type="project" value="InterPro"/>
</dbReference>
<dbReference type="AlphaFoldDB" id="A0AAR5Q631"/>
<dbReference type="GO" id="GO:0033063">
    <property type="term" value="C:Rad51B-Rad51C-Rad51D-XRCC2 complex"/>
    <property type="evidence" value="ECO:0007669"/>
    <property type="project" value="InterPro"/>
</dbReference>
<dbReference type="RefSeq" id="XP_019768704.1">
    <property type="nucleotide sequence ID" value="XM_019913145.2"/>
</dbReference>
<name>A0AAR5Q631_DENPD</name>
<reference evidence="2" key="1">
    <citation type="journal article" date="2013" name="Genome Biol.">
        <title>Draft genome of the mountain pine beetle, Dendroctonus ponderosae Hopkins, a major forest pest.</title>
        <authorList>
            <person name="Keeling C.I."/>
            <person name="Yuen M.M."/>
            <person name="Liao N.Y."/>
            <person name="Docking T.R."/>
            <person name="Chan S.K."/>
            <person name="Taylor G.A."/>
            <person name="Palmquist D.L."/>
            <person name="Jackman S.D."/>
            <person name="Nguyen A."/>
            <person name="Li M."/>
            <person name="Henderson H."/>
            <person name="Janes J.K."/>
            <person name="Zhao Y."/>
            <person name="Pandoh P."/>
            <person name="Moore R."/>
            <person name="Sperling F.A."/>
            <person name="Huber D.P."/>
            <person name="Birol I."/>
            <person name="Jones S.J."/>
            <person name="Bohlmann J."/>
        </authorList>
    </citation>
    <scope>NUCLEOTIDE SEQUENCE</scope>
</reference>
<reference evidence="1" key="2">
    <citation type="submission" date="2024-08" db="UniProtKB">
        <authorList>
            <consortium name="EnsemblMetazoa"/>
        </authorList>
    </citation>
    <scope>IDENTIFICATION</scope>
</reference>
<dbReference type="InterPro" id="IPR027417">
    <property type="entry name" value="P-loop_NTPase"/>
</dbReference>
<dbReference type="GO" id="GO:0000400">
    <property type="term" value="F:four-way junction DNA binding"/>
    <property type="evidence" value="ECO:0007669"/>
    <property type="project" value="TreeGrafter"/>
</dbReference>
<sequence length="241" mass="27786">MQEVNIESGVQLFSRIQTESAHALDGIYPKLFPDGGPFGNQVVEVVFSKETDPTDWFADVIAKAVLPSSLHPEFKQSQVIFFNTEAQLNIFKLIKFMEKKLRQCSQKTAVVEQAMSRLVLLNCYTADQLEITFYNLENIIRHLDSPSLVILDNSLSQYWTRRFESSKPMLSFKRHSIQIVNELFEKVKGLNVVLMFGRSGDYQSRSAHIDYTIQIAREKLATVTDWGRNRKFKADIDLEFH</sequence>
<keyword evidence="2" id="KW-1185">Reference proteome</keyword>
<protein>
    <recommendedName>
        <fullName evidence="3">DNA recombination and repair protein Rad51-like C-terminal domain-containing protein</fullName>
    </recommendedName>
</protein>
<dbReference type="KEGG" id="dpa:109543432"/>
<organism evidence="1 2">
    <name type="scientific">Dendroctonus ponderosae</name>
    <name type="common">Mountain pine beetle</name>
    <dbReference type="NCBI Taxonomy" id="77166"/>
    <lineage>
        <taxon>Eukaryota</taxon>
        <taxon>Metazoa</taxon>
        <taxon>Ecdysozoa</taxon>
        <taxon>Arthropoda</taxon>
        <taxon>Hexapoda</taxon>
        <taxon>Insecta</taxon>
        <taxon>Pterygota</taxon>
        <taxon>Neoptera</taxon>
        <taxon>Endopterygota</taxon>
        <taxon>Coleoptera</taxon>
        <taxon>Polyphaga</taxon>
        <taxon>Cucujiformia</taxon>
        <taxon>Curculionidae</taxon>
        <taxon>Scolytinae</taxon>
        <taxon>Dendroctonus</taxon>
    </lineage>
</organism>
<dbReference type="Proteomes" id="UP000019118">
    <property type="component" value="Unassembled WGS sequence"/>
</dbReference>
<evidence type="ECO:0000313" key="2">
    <source>
        <dbReference type="Proteomes" id="UP000019118"/>
    </source>
</evidence>
<dbReference type="PANTHER" id="PTHR46644">
    <property type="entry name" value="DNA REPAIR PROTEIN XRCC2"/>
    <property type="match status" value="1"/>
</dbReference>
<proteinExistence type="predicted"/>
<dbReference type="PANTHER" id="PTHR46644:SF2">
    <property type="entry name" value="DNA REPAIR PROTEIN XRCC2"/>
    <property type="match status" value="1"/>
</dbReference>
<dbReference type="InterPro" id="IPR030547">
    <property type="entry name" value="XRCC2"/>
</dbReference>
<dbReference type="GO" id="GO:0005813">
    <property type="term" value="C:centrosome"/>
    <property type="evidence" value="ECO:0007669"/>
    <property type="project" value="TreeGrafter"/>
</dbReference>
<dbReference type="GeneID" id="109543432"/>
<evidence type="ECO:0008006" key="3">
    <source>
        <dbReference type="Google" id="ProtNLM"/>
    </source>
</evidence>
<dbReference type="Gene3D" id="3.40.50.300">
    <property type="entry name" value="P-loop containing nucleotide triphosphate hydrolases"/>
    <property type="match status" value="1"/>
</dbReference>
<dbReference type="GO" id="GO:0005657">
    <property type="term" value="C:replication fork"/>
    <property type="evidence" value="ECO:0007669"/>
    <property type="project" value="InterPro"/>
</dbReference>
<dbReference type="EnsemblMetazoa" id="XM_019913145.1">
    <property type="protein sequence ID" value="XP_019768704.1"/>
    <property type="gene ID" value="LOC109543432"/>
</dbReference>
<accession>A0AAR5Q631</accession>
<dbReference type="GO" id="GO:0042148">
    <property type="term" value="P:DNA strand invasion"/>
    <property type="evidence" value="ECO:0007669"/>
    <property type="project" value="TreeGrafter"/>
</dbReference>